<reference evidence="4" key="2">
    <citation type="submission" date="2015-01" db="EMBL/GenBank/DDBJ databases">
        <title>Evolutionary Origins and Diversification of the Mycorrhizal Mutualists.</title>
        <authorList>
            <consortium name="DOE Joint Genome Institute"/>
            <consortium name="Mycorrhizal Genomics Consortium"/>
            <person name="Kohler A."/>
            <person name="Kuo A."/>
            <person name="Nagy L.G."/>
            <person name="Floudas D."/>
            <person name="Copeland A."/>
            <person name="Barry K.W."/>
            <person name="Cichocki N."/>
            <person name="Veneault-Fourrey C."/>
            <person name="LaButti K."/>
            <person name="Lindquist E.A."/>
            <person name="Lipzen A."/>
            <person name="Lundell T."/>
            <person name="Morin E."/>
            <person name="Murat C."/>
            <person name="Riley R."/>
            <person name="Ohm R."/>
            <person name="Sun H."/>
            <person name="Tunlid A."/>
            <person name="Henrissat B."/>
            <person name="Grigoriev I.V."/>
            <person name="Hibbett D.S."/>
            <person name="Martin F."/>
        </authorList>
    </citation>
    <scope>NUCLEOTIDE SEQUENCE [LARGE SCALE GENOMIC DNA]</scope>
    <source>
        <strain evidence="4">UH-Slu-Lm8-n1</strain>
    </source>
</reference>
<dbReference type="EMBL" id="KN835424">
    <property type="protein sequence ID" value="KIK37882.1"/>
    <property type="molecule type" value="Genomic_DNA"/>
</dbReference>
<evidence type="ECO:0000259" key="2">
    <source>
        <dbReference type="Pfam" id="PF20149"/>
    </source>
</evidence>
<evidence type="ECO:0000256" key="1">
    <source>
        <dbReference type="SAM" id="MobiDB-lite"/>
    </source>
</evidence>
<dbReference type="OrthoDB" id="2655581at2759"/>
<reference evidence="3 4" key="1">
    <citation type="submission" date="2014-04" db="EMBL/GenBank/DDBJ databases">
        <authorList>
            <consortium name="DOE Joint Genome Institute"/>
            <person name="Kuo A."/>
            <person name="Ruytinx J."/>
            <person name="Rineau F."/>
            <person name="Colpaert J."/>
            <person name="Kohler A."/>
            <person name="Nagy L.G."/>
            <person name="Floudas D."/>
            <person name="Copeland A."/>
            <person name="Barry K.W."/>
            <person name="Cichocki N."/>
            <person name="Veneault-Fourrey C."/>
            <person name="LaButti K."/>
            <person name="Lindquist E.A."/>
            <person name="Lipzen A."/>
            <person name="Lundell T."/>
            <person name="Morin E."/>
            <person name="Murat C."/>
            <person name="Sun H."/>
            <person name="Tunlid A."/>
            <person name="Henrissat B."/>
            <person name="Grigoriev I.V."/>
            <person name="Hibbett D.S."/>
            <person name="Martin F."/>
            <person name="Nordberg H.P."/>
            <person name="Cantor M.N."/>
            <person name="Hua S.X."/>
        </authorList>
    </citation>
    <scope>NUCLEOTIDE SEQUENCE [LARGE SCALE GENOMIC DNA]</scope>
    <source>
        <strain evidence="3 4">UH-Slu-Lm8-n1</strain>
    </source>
</reference>
<feature type="compositionally biased region" description="Polar residues" evidence="1">
    <location>
        <begin position="279"/>
        <end position="297"/>
    </location>
</feature>
<feature type="compositionally biased region" description="Low complexity" evidence="1">
    <location>
        <begin position="332"/>
        <end position="343"/>
    </location>
</feature>
<proteinExistence type="predicted"/>
<dbReference type="InterPro" id="IPR045341">
    <property type="entry name" value="DUF6532"/>
</dbReference>
<dbReference type="InParanoid" id="A0A0D0AU81"/>
<dbReference type="HOGENOM" id="CLU_387134_0_0_1"/>
<protein>
    <recommendedName>
        <fullName evidence="2">DUF6532 domain-containing protein</fullName>
    </recommendedName>
</protein>
<feature type="region of interest" description="Disordered" evidence="1">
    <location>
        <begin position="332"/>
        <end position="354"/>
    </location>
</feature>
<evidence type="ECO:0000313" key="4">
    <source>
        <dbReference type="Proteomes" id="UP000054485"/>
    </source>
</evidence>
<feature type="non-terminal residue" evidence="3">
    <location>
        <position position="714"/>
    </location>
</feature>
<feature type="region of interest" description="Disordered" evidence="1">
    <location>
        <begin position="386"/>
        <end position="437"/>
    </location>
</feature>
<feature type="domain" description="DUF6532" evidence="2">
    <location>
        <begin position="488"/>
        <end position="671"/>
    </location>
</feature>
<name>A0A0D0AU81_9AGAM</name>
<feature type="compositionally biased region" description="Low complexity" evidence="1">
    <location>
        <begin position="423"/>
        <end position="437"/>
    </location>
</feature>
<dbReference type="Pfam" id="PF20149">
    <property type="entry name" value="DUF6532"/>
    <property type="match status" value="1"/>
</dbReference>
<dbReference type="AlphaFoldDB" id="A0A0D0AU81"/>
<feature type="region of interest" description="Disordered" evidence="1">
    <location>
        <begin position="279"/>
        <end position="300"/>
    </location>
</feature>
<feature type="region of interest" description="Disordered" evidence="1">
    <location>
        <begin position="223"/>
        <end position="257"/>
    </location>
</feature>
<gene>
    <name evidence="3" type="ORF">CY34DRAFT_108914</name>
</gene>
<accession>A0A0D0AU81</accession>
<sequence length="714" mass="78288">FSSAERTPPPMTSPASATKGSGGLFYDLSANPDLSRNSCSRVMGRERKPFVSNETLLKHAGDLENGLGQMRPSTLYKGYQAQLAACETARQCMLATAWEIEEAECFIAFLDAIHVDNEDRLKFTEERLDSLRGLFSERNRAEVDDDRDYLQVVYEDELEILKTVSSQAEHVSKVLGSRVGKAFQSGVKRPRFPSSQSRVIDNEDDVSKASAIGLLIVRKGKTTIPKPARGSGLNPSHAPADTQINLPDEQPQPPMTSFHPYQQSPLDYSSFNNYLNSFASAGQTNPGDTSRYGNSLSGAGYSNPPPSAPYINSLTAAGYGGSNVVVNTSRPISAPIPSSSDPSPDLPAPTPVPSSTLRMAHQRLTGPIPHWLGDDADAERALTLDPTGDEIPDSNVIHTLGPARSSERRRRSRRMPPTPTLPPYSIRTPAPTPTAAAGPSEAVTVAEATVQPNITTAVREDVRSRARELIKGIIFTRDANASSPADQKRIIKDTINKAVRLVPSVQGLTRWPSVPKDVSAIWRAVTVVRSAMMTFARQNVVLAYDLLPPHDCDIPPDQFRVSRVHRIVREIPHAYMHDYSFAEDGTLVIRRTCQNKFIFSLLLKVIWLTNHDLHTLLAAHESPRKALHHAHLLACTMVECALLEQGQLTFTKHKFSVDGNQNIFDSVSSYLDSLSEAEKASLDSWKDHLIVCGKSQQGSCSTLALSEFELVIQT</sequence>
<dbReference type="Proteomes" id="UP000054485">
    <property type="component" value="Unassembled WGS sequence"/>
</dbReference>
<keyword evidence="4" id="KW-1185">Reference proteome</keyword>
<evidence type="ECO:0000313" key="3">
    <source>
        <dbReference type="EMBL" id="KIK37882.1"/>
    </source>
</evidence>
<organism evidence="3 4">
    <name type="scientific">Suillus luteus UH-Slu-Lm8-n1</name>
    <dbReference type="NCBI Taxonomy" id="930992"/>
    <lineage>
        <taxon>Eukaryota</taxon>
        <taxon>Fungi</taxon>
        <taxon>Dikarya</taxon>
        <taxon>Basidiomycota</taxon>
        <taxon>Agaricomycotina</taxon>
        <taxon>Agaricomycetes</taxon>
        <taxon>Agaricomycetidae</taxon>
        <taxon>Boletales</taxon>
        <taxon>Suillineae</taxon>
        <taxon>Suillaceae</taxon>
        <taxon>Suillus</taxon>
    </lineage>
</organism>